<gene>
    <name evidence="8" type="ORF">ACFQRI_20665</name>
</gene>
<evidence type="ECO:0000256" key="5">
    <source>
        <dbReference type="ARBA" id="ARBA00023239"/>
    </source>
</evidence>
<evidence type="ECO:0000313" key="9">
    <source>
        <dbReference type="Proteomes" id="UP001596504"/>
    </source>
</evidence>
<dbReference type="InterPro" id="IPR000741">
    <property type="entry name" value="FBA_I"/>
</dbReference>
<evidence type="ECO:0000256" key="4">
    <source>
        <dbReference type="ARBA" id="ARBA00023152"/>
    </source>
</evidence>
<protein>
    <recommendedName>
        <fullName evidence="3">fructose-bisphosphate aldolase</fullName>
        <ecNumber evidence="3">4.1.2.13</ecNumber>
    </recommendedName>
    <alternativeName>
        <fullName evidence="6">Fructose-bisphosphate aldolase class I</fullName>
    </alternativeName>
</protein>
<comment type="pathway">
    <text evidence="1">Carbohydrate degradation; glycolysis; D-glyceraldehyde 3-phosphate and glycerone phosphate from D-glucose: step 4/4.</text>
</comment>
<keyword evidence="5 8" id="KW-0456">Lyase</keyword>
<accession>A0ABW2LQD1</accession>
<dbReference type="Proteomes" id="UP001596504">
    <property type="component" value="Unassembled WGS sequence"/>
</dbReference>
<dbReference type="NCBIfam" id="NF033379">
    <property type="entry name" value="FrucBisAld_I"/>
    <property type="match status" value="1"/>
</dbReference>
<dbReference type="EMBL" id="JBHTCJ010000012">
    <property type="protein sequence ID" value="MFC7343826.1"/>
    <property type="molecule type" value="Genomic_DNA"/>
</dbReference>
<evidence type="ECO:0000256" key="1">
    <source>
        <dbReference type="ARBA" id="ARBA00004714"/>
    </source>
</evidence>
<dbReference type="GO" id="GO:0004332">
    <property type="term" value="F:fructose-bisphosphate aldolase activity"/>
    <property type="evidence" value="ECO:0007669"/>
    <property type="project" value="UniProtKB-EC"/>
</dbReference>
<dbReference type="PANTHER" id="PTHR11627">
    <property type="entry name" value="FRUCTOSE-BISPHOSPHATE ALDOLASE"/>
    <property type="match status" value="1"/>
</dbReference>
<dbReference type="RefSeq" id="WP_380671113.1">
    <property type="nucleotide sequence ID" value="NZ_JBHTCJ010000012.1"/>
</dbReference>
<evidence type="ECO:0000313" key="8">
    <source>
        <dbReference type="EMBL" id="MFC7343826.1"/>
    </source>
</evidence>
<evidence type="ECO:0000256" key="3">
    <source>
        <dbReference type="ARBA" id="ARBA00013068"/>
    </source>
</evidence>
<sequence>MADVLRAPRRGIREVLELGAPAPRERPPASGARGGSAEPDQAGVGGLRPAKEEVAGVRHTELSRTALQLVAPRRGILAAAESGARLNERLAAEGIPADEERRRVFRELVLTTPGLGRWISGAILHEETFRQAGRDGAGLVAAAVRNGVVPGIRADTGAEPLAGSDGELVTGGLDGLRDRLAEHVALGARFAEWRAVFRIGAGRPSAGCLSANAHALARCAALFQEAGVVPLVEVEVLPEGEHGIERCAEVTSECLRAVFDALRDQAVDLRGIVLAPNAVVPGSACPERAGVDAIADATLACLRGVVPAAVPGIAFLPGAQGDEAAALHLDAMNRRPGGAWRLTVCSGRSLLAPTLSAWAGEDWNVGRAQRVLARRARCEAAATTGERAREVAGATARR</sequence>
<comment type="similarity">
    <text evidence="2">Belongs to the class I fructose-bisphosphate aldolase family.</text>
</comment>
<dbReference type="SUPFAM" id="SSF51569">
    <property type="entry name" value="Aldolase"/>
    <property type="match status" value="1"/>
</dbReference>
<organism evidence="8 9">
    <name type="scientific">Saccharopolyspora griseoalba</name>
    <dbReference type="NCBI Taxonomy" id="1431848"/>
    <lineage>
        <taxon>Bacteria</taxon>
        <taxon>Bacillati</taxon>
        <taxon>Actinomycetota</taxon>
        <taxon>Actinomycetes</taxon>
        <taxon>Pseudonocardiales</taxon>
        <taxon>Pseudonocardiaceae</taxon>
        <taxon>Saccharopolyspora</taxon>
    </lineage>
</organism>
<dbReference type="Pfam" id="PF00274">
    <property type="entry name" value="Glycolytic"/>
    <property type="match status" value="1"/>
</dbReference>
<comment type="caution">
    <text evidence="8">The sequence shown here is derived from an EMBL/GenBank/DDBJ whole genome shotgun (WGS) entry which is preliminary data.</text>
</comment>
<evidence type="ECO:0000256" key="2">
    <source>
        <dbReference type="ARBA" id="ARBA00010387"/>
    </source>
</evidence>
<dbReference type="Gene3D" id="3.20.20.70">
    <property type="entry name" value="Aldolase class I"/>
    <property type="match status" value="1"/>
</dbReference>
<dbReference type="InterPro" id="IPR013785">
    <property type="entry name" value="Aldolase_TIM"/>
</dbReference>
<reference evidence="9" key="1">
    <citation type="journal article" date="2019" name="Int. J. Syst. Evol. Microbiol.">
        <title>The Global Catalogue of Microorganisms (GCM) 10K type strain sequencing project: providing services to taxonomists for standard genome sequencing and annotation.</title>
        <authorList>
            <consortium name="The Broad Institute Genomics Platform"/>
            <consortium name="The Broad Institute Genome Sequencing Center for Infectious Disease"/>
            <person name="Wu L."/>
            <person name="Ma J."/>
        </authorList>
    </citation>
    <scope>NUCLEOTIDE SEQUENCE [LARGE SCALE GENOMIC DNA]</scope>
    <source>
        <strain evidence="9">WLHS5</strain>
    </source>
</reference>
<keyword evidence="9" id="KW-1185">Reference proteome</keyword>
<evidence type="ECO:0000256" key="6">
    <source>
        <dbReference type="ARBA" id="ARBA00029799"/>
    </source>
</evidence>
<name>A0ABW2LQD1_9PSEU</name>
<proteinExistence type="inferred from homology"/>
<evidence type="ECO:0000256" key="7">
    <source>
        <dbReference type="SAM" id="MobiDB-lite"/>
    </source>
</evidence>
<dbReference type="EC" id="4.1.2.13" evidence="3"/>
<keyword evidence="4" id="KW-0324">Glycolysis</keyword>
<feature type="region of interest" description="Disordered" evidence="7">
    <location>
        <begin position="18"/>
        <end position="48"/>
    </location>
</feature>